<proteinExistence type="predicted"/>
<name>A0AAN9KCS0_CANGL</name>
<reference evidence="1 2" key="1">
    <citation type="submission" date="2024-01" db="EMBL/GenBank/DDBJ databases">
        <title>The genomes of 5 underutilized Papilionoideae crops provide insights into root nodulation and disease resistanc.</title>
        <authorList>
            <person name="Jiang F."/>
        </authorList>
    </citation>
    <scope>NUCLEOTIDE SEQUENCE [LARGE SCALE GENOMIC DNA]</scope>
    <source>
        <strain evidence="1">LVBAO_FW01</strain>
        <tissue evidence="1">Leaves</tissue>
    </source>
</reference>
<accession>A0AAN9KCS0</accession>
<dbReference type="EMBL" id="JAYMYQ010000008">
    <property type="protein sequence ID" value="KAK7315385.1"/>
    <property type="molecule type" value="Genomic_DNA"/>
</dbReference>
<keyword evidence="2" id="KW-1185">Reference proteome</keyword>
<dbReference type="AlphaFoldDB" id="A0AAN9KCS0"/>
<evidence type="ECO:0000313" key="2">
    <source>
        <dbReference type="Proteomes" id="UP001367508"/>
    </source>
</evidence>
<dbReference type="Proteomes" id="UP001367508">
    <property type="component" value="Unassembled WGS sequence"/>
</dbReference>
<organism evidence="1 2">
    <name type="scientific">Canavalia gladiata</name>
    <name type="common">Sword bean</name>
    <name type="synonym">Dolichos gladiatus</name>
    <dbReference type="NCBI Taxonomy" id="3824"/>
    <lineage>
        <taxon>Eukaryota</taxon>
        <taxon>Viridiplantae</taxon>
        <taxon>Streptophyta</taxon>
        <taxon>Embryophyta</taxon>
        <taxon>Tracheophyta</taxon>
        <taxon>Spermatophyta</taxon>
        <taxon>Magnoliopsida</taxon>
        <taxon>eudicotyledons</taxon>
        <taxon>Gunneridae</taxon>
        <taxon>Pentapetalae</taxon>
        <taxon>rosids</taxon>
        <taxon>fabids</taxon>
        <taxon>Fabales</taxon>
        <taxon>Fabaceae</taxon>
        <taxon>Papilionoideae</taxon>
        <taxon>50 kb inversion clade</taxon>
        <taxon>NPAAA clade</taxon>
        <taxon>indigoferoid/millettioid clade</taxon>
        <taxon>Phaseoleae</taxon>
        <taxon>Canavalia</taxon>
    </lineage>
</organism>
<evidence type="ECO:0000313" key="1">
    <source>
        <dbReference type="EMBL" id="KAK7315385.1"/>
    </source>
</evidence>
<protein>
    <submittedName>
        <fullName evidence="1">Uncharacterized protein</fullName>
    </submittedName>
</protein>
<gene>
    <name evidence="1" type="ORF">VNO77_33931</name>
</gene>
<comment type="caution">
    <text evidence="1">The sequence shown here is derived from an EMBL/GenBank/DDBJ whole genome shotgun (WGS) entry which is preliminary data.</text>
</comment>
<sequence>MVQWREWKNKISGRRGDCDRDSGFDRSREAPLPRWVVVVRGLGGLLRTGIEAVFGQFPAVAMVTVVKDVEIAARRLIYEGWVLENLCIGVKSIKGGLVFSKDSLSFLDLAGVCLQASPSTIARIASISAITTAVGGNEALTSTSNLLFVSPSRAESHSPSNHGNVAPSPLSPLPLMVVDSQTLEIILL</sequence>